<keyword evidence="3 12" id="KW-0479">Metal-binding</keyword>
<dbReference type="PANTHER" id="PTHR30580:SF0">
    <property type="entry name" value="PRIMOSOMAL PROTEIN N"/>
    <property type="match status" value="1"/>
</dbReference>
<evidence type="ECO:0000256" key="1">
    <source>
        <dbReference type="ARBA" id="ARBA00022515"/>
    </source>
</evidence>
<evidence type="ECO:0000313" key="15">
    <source>
        <dbReference type="EMBL" id="PRY53239.1"/>
    </source>
</evidence>
<evidence type="ECO:0000259" key="14">
    <source>
        <dbReference type="PROSITE" id="PS51194"/>
    </source>
</evidence>
<comment type="caution">
    <text evidence="15">The sequence shown here is derived from an EMBL/GenBank/DDBJ whole genome shotgun (WGS) entry which is preliminary data.</text>
</comment>
<dbReference type="GO" id="GO:0008270">
    <property type="term" value="F:zinc ion binding"/>
    <property type="evidence" value="ECO:0007669"/>
    <property type="project" value="UniProtKB-UniRule"/>
</dbReference>
<dbReference type="RefSeq" id="WP_106292813.1">
    <property type="nucleotide sequence ID" value="NZ_PVTH01000004.1"/>
</dbReference>
<keyword evidence="1 12" id="KW-0639">Primosome</keyword>
<feature type="binding site" evidence="12">
    <location>
        <position position="532"/>
    </location>
    <ligand>
        <name>Zn(2+)</name>
        <dbReference type="ChEBI" id="CHEBI:29105"/>
        <label>1</label>
    </ligand>
</feature>
<dbReference type="InterPro" id="IPR014001">
    <property type="entry name" value="Helicase_ATP-bd"/>
</dbReference>
<dbReference type="InterPro" id="IPR005259">
    <property type="entry name" value="PriA"/>
</dbReference>
<comment type="subunit">
    <text evidence="12">Component of the replication restart primosome.</text>
</comment>
<dbReference type="Pfam" id="PF18074">
    <property type="entry name" value="PriA_C"/>
    <property type="match status" value="1"/>
</dbReference>
<feature type="binding site" evidence="12">
    <location>
        <position position="544"/>
    </location>
    <ligand>
        <name>Zn(2+)</name>
        <dbReference type="ChEBI" id="CHEBI:29105"/>
        <label>2</label>
    </ligand>
</feature>
<feature type="binding site" evidence="12">
    <location>
        <position position="559"/>
    </location>
    <ligand>
        <name>Zn(2+)</name>
        <dbReference type="ChEBI" id="CHEBI:29105"/>
        <label>2</label>
    </ligand>
</feature>
<dbReference type="InterPro" id="IPR011545">
    <property type="entry name" value="DEAD/DEAH_box_helicase_dom"/>
</dbReference>
<comment type="catalytic activity">
    <reaction evidence="11 12">
        <text>ATP + H2O = ADP + phosphate + H(+)</text>
        <dbReference type="Rhea" id="RHEA:13065"/>
        <dbReference type="ChEBI" id="CHEBI:15377"/>
        <dbReference type="ChEBI" id="CHEBI:15378"/>
        <dbReference type="ChEBI" id="CHEBI:30616"/>
        <dbReference type="ChEBI" id="CHEBI:43474"/>
        <dbReference type="ChEBI" id="CHEBI:456216"/>
        <dbReference type="EC" id="5.6.2.4"/>
    </reaction>
</comment>
<dbReference type="GO" id="GO:0006302">
    <property type="term" value="P:double-strand break repair"/>
    <property type="evidence" value="ECO:0007669"/>
    <property type="project" value="InterPro"/>
</dbReference>
<reference evidence="15 16" key="1">
    <citation type="submission" date="2018-03" db="EMBL/GenBank/DDBJ databases">
        <title>Genomic Encyclopedia of Type Strains, Phase III (KMG-III): the genomes of soil and plant-associated and newly described type strains.</title>
        <authorList>
            <person name="Whitman W."/>
        </authorList>
    </citation>
    <scope>NUCLEOTIDE SEQUENCE [LARGE SCALE GENOMIC DNA]</scope>
    <source>
        <strain evidence="15 16">CGMCC 1.9313</strain>
    </source>
</reference>
<dbReference type="CDD" id="cd18804">
    <property type="entry name" value="SF2_C_priA"/>
    <property type="match status" value="1"/>
</dbReference>
<keyword evidence="16" id="KW-1185">Reference proteome</keyword>
<evidence type="ECO:0000313" key="16">
    <source>
        <dbReference type="Proteomes" id="UP000238034"/>
    </source>
</evidence>
<dbReference type="GO" id="GO:1990077">
    <property type="term" value="C:primosome complex"/>
    <property type="evidence" value="ECO:0007669"/>
    <property type="project" value="UniProtKB-UniRule"/>
</dbReference>
<evidence type="ECO:0000256" key="6">
    <source>
        <dbReference type="ARBA" id="ARBA00022806"/>
    </source>
</evidence>
<comment type="function">
    <text evidence="12">Initiates the restart of stalled replication forks, which reloads the replicative helicase on sites other than the origin of replication. Recognizes and binds to abandoned replication forks and remodels them to uncover a helicase loading site. Promotes assembly of the primosome at these replication forks.</text>
</comment>
<dbReference type="FunFam" id="3.40.50.300:FF:000489">
    <property type="entry name" value="Primosome assembly protein PriA"/>
    <property type="match status" value="1"/>
</dbReference>
<feature type="domain" description="Helicase ATP-binding" evidence="13">
    <location>
        <begin position="302"/>
        <end position="469"/>
    </location>
</feature>
<evidence type="ECO:0000256" key="8">
    <source>
        <dbReference type="ARBA" id="ARBA00022840"/>
    </source>
</evidence>
<dbReference type="GO" id="GO:0016887">
    <property type="term" value="F:ATP hydrolysis activity"/>
    <property type="evidence" value="ECO:0007669"/>
    <property type="project" value="RHEA"/>
</dbReference>
<evidence type="ECO:0000256" key="4">
    <source>
        <dbReference type="ARBA" id="ARBA00022741"/>
    </source>
</evidence>
<dbReference type="Pfam" id="PF17764">
    <property type="entry name" value="PriA_3primeBD"/>
    <property type="match status" value="1"/>
</dbReference>
<evidence type="ECO:0000256" key="12">
    <source>
        <dbReference type="HAMAP-Rule" id="MF_00983"/>
    </source>
</evidence>
<dbReference type="InterPro" id="IPR042115">
    <property type="entry name" value="PriA_3primeBD_sf"/>
</dbReference>
<evidence type="ECO:0000256" key="9">
    <source>
        <dbReference type="ARBA" id="ARBA00023125"/>
    </source>
</evidence>
<dbReference type="GO" id="GO:0003677">
    <property type="term" value="F:DNA binding"/>
    <property type="evidence" value="ECO:0007669"/>
    <property type="project" value="UniProtKB-UniRule"/>
</dbReference>
<evidence type="ECO:0000256" key="7">
    <source>
        <dbReference type="ARBA" id="ARBA00022833"/>
    </source>
</evidence>
<evidence type="ECO:0000256" key="5">
    <source>
        <dbReference type="ARBA" id="ARBA00022801"/>
    </source>
</evidence>
<organism evidence="15 16">
    <name type="scientific">Arcticibacter pallidicorallinus</name>
    <dbReference type="NCBI Taxonomy" id="1259464"/>
    <lineage>
        <taxon>Bacteria</taxon>
        <taxon>Pseudomonadati</taxon>
        <taxon>Bacteroidota</taxon>
        <taxon>Sphingobacteriia</taxon>
        <taxon>Sphingobacteriales</taxon>
        <taxon>Sphingobacteriaceae</taxon>
        <taxon>Arcticibacter</taxon>
    </lineage>
</organism>
<dbReference type="Gene3D" id="3.40.50.300">
    <property type="entry name" value="P-loop containing nucleotide triphosphate hydrolases"/>
    <property type="match status" value="2"/>
</dbReference>
<protein>
    <recommendedName>
        <fullName evidence="12">Replication restart protein PriA</fullName>
    </recommendedName>
    <alternativeName>
        <fullName evidence="12">ATP-dependent DNA helicase PriA</fullName>
        <ecNumber evidence="12">5.6.2.4</ecNumber>
    </alternativeName>
    <alternativeName>
        <fullName evidence="12">DNA 3'-5' helicase PriA</fullName>
    </alternativeName>
</protein>
<dbReference type="PROSITE" id="PS51192">
    <property type="entry name" value="HELICASE_ATP_BIND_1"/>
    <property type="match status" value="1"/>
</dbReference>
<evidence type="ECO:0000256" key="2">
    <source>
        <dbReference type="ARBA" id="ARBA00022705"/>
    </source>
</evidence>
<feature type="binding site" evidence="12">
    <location>
        <position position="572"/>
    </location>
    <ligand>
        <name>Zn(2+)</name>
        <dbReference type="ChEBI" id="CHEBI:29105"/>
        <label>1</label>
    </ligand>
</feature>
<dbReference type="AlphaFoldDB" id="A0A2T0U5P1"/>
<dbReference type="EMBL" id="PVTH01000004">
    <property type="protein sequence ID" value="PRY53239.1"/>
    <property type="molecule type" value="Genomic_DNA"/>
</dbReference>
<feature type="binding site" evidence="12">
    <location>
        <position position="535"/>
    </location>
    <ligand>
        <name>Zn(2+)</name>
        <dbReference type="ChEBI" id="CHEBI:29105"/>
        <label>1</label>
    </ligand>
</feature>
<name>A0A2T0U5P1_9SPHI</name>
<comment type="similarity">
    <text evidence="12">Belongs to the helicase family. PriA subfamily.</text>
</comment>
<keyword evidence="7 12" id="KW-0862">Zinc</keyword>
<dbReference type="Pfam" id="PF18319">
    <property type="entry name" value="Zn_ribbon_PriA"/>
    <property type="match status" value="1"/>
</dbReference>
<dbReference type="SUPFAM" id="SSF52540">
    <property type="entry name" value="P-loop containing nucleoside triphosphate hydrolases"/>
    <property type="match status" value="2"/>
</dbReference>
<dbReference type="HAMAP" id="MF_00983">
    <property type="entry name" value="PriA"/>
    <property type="match status" value="1"/>
</dbReference>
<keyword evidence="9 12" id="KW-0238">DNA-binding</keyword>
<keyword evidence="6 12" id="KW-0347">Helicase</keyword>
<dbReference type="PANTHER" id="PTHR30580">
    <property type="entry name" value="PRIMOSOMAL PROTEIN N"/>
    <property type="match status" value="1"/>
</dbReference>
<gene>
    <name evidence="12" type="primary">priA</name>
    <name evidence="15" type="ORF">B0I27_104249</name>
</gene>
<dbReference type="FunFam" id="3.40.1440.60:FF:000001">
    <property type="entry name" value="Primosomal protein N"/>
    <property type="match status" value="1"/>
</dbReference>
<dbReference type="InterPro" id="IPR041222">
    <property type="entry name" value="PriA_3primeBD"/>
</dbReference>
<dbReference type="Gene3D" id="3.40.1440.60">
    <property type="entry name" value="PriA, 3(prime) DNA-binding domain"/>
    <property type="match status" value="1"/>
</dbReference>
<evidence type="ECO:0000259" key="13">
    <source>
        <dbReference type="PROSITE" id="PS51192"/>
    </source>
</evidence>
<dbReference type="EC" id="5.6.2.4" evidence="12"/>
<dbReference type="PROSITE" id="PS51194">
    <property type="entry name" value="HELICASE_CTER"/>
    <property type="match status" value="1"/>
</dbReference>
<comment type="cofactor">
    <cofactor evidence="12">
        <name>Zn(2+)</name>
        <dbReference type="ChEBI" id="CHEBI:29105"/>
    </cofactor>
    <text evidence="12">Binds 2 zinc ions per subunit.</text>
</comment>
<dbReference type="Pfam" id="PF00271">
    <property type="entry name" value="Helicase_C"/>
    <property type="match status" value="1"/>
</dbReference>
<evidence type="ECO:0000256" key="11">
    <source>
        <dbReference type="ARBA" id="ARBA00048988"/>
    </source>
</evidence>
<accession>A0A2T0U5P1</accession>
<dbReference type="OrthoDB" id="9759544at2"/>
<keyword evidence="5 12" id="KW-0378">Hydrolase</keyword>
<keyword evidence="4 12" id="KW-0547">Nucleotide-binding</keyword>
<feature type="binding site" evidence="12">
    <location>
        <position position="562"/>
    </location>
    <ligand>
        <name>Zn(2+)</name>
        <dbReference type="ChEBI" id="CHEBI:29105"/>
        <label>2</label>
    </ligand>
</feature>
<dbReference type="InterPro" id="IPR041236">
    <property type="entry name" value="PriA_C"/>
</dbReference>
<evidence type="ECO:0000256" key="3">
    <source>
        <dbReference type="ARBA" id="ARBA00022723"/>
    </source>
</evidence>
<dbReference type="GO" id="GO:0006310">
    <property type="term" value="P:DNA recombination"/>
    <property type="evidence" value="ECO:0007669"/>
    <property type="project" value="InterPro"/>
</dbReference>
<feature type="domain" description="Helicase C-terminal" evidence="14">
    <location>
        <begin position="503"/>
        <end position="722"/>
    </location>
</feature>
<dbReference type="SMART" id="SM00490">
    <property type="entry name" value="HELICc"/>
    <property type="match status" value="1"/>
</dbReference>
<keyword evidence="2 12" id="KW-0235">DNA replication</keyword>
<evidence type="ECO:0000256" key="10">
    <source>
        <dbReference type="ARBA" id="ARBA00023235"/>
    </source>
</evidence>
<dbReference type="Pfam" id="PF00270">
    <property type="entry name" value="DEAD"/>
    <property type="match status" value="1"/>
</dbReference>
<dbReference type="SMART" id="SM00487">
    <property type="entry name" value="DEXDc"/>
    <property type="match status" value="1"/>
</dbReference>
<dbReference type="GO" id="GO:0043138">
    <property type="term" value="F:3'-5' DNA helicase activity"/>
    <property type="evidence" value="ECO:0007669"/>
    <property type="project" value="UniProtKB-EC"/>
</dbReference>
<keyword evidence="8 12" id="KW-0067">ATP-binding</keyword>
<keyword evidence="10 12" id="KW-0413">Isomerase</keyword>
<dbReference type="InterPro" id="IPR040498">
    <property type="entry name" value="PriA_CRR"/>
</dbReference>
<comment type="catalytic activity">
    <reaction evidence="12">
        <text>Couples ATP hydrolysis with the unwinding of duplex DNA by translocating in the 3'-5' direction.</text>
        <dbReference type="EC" id="5.6.2.4"/>
    </reaction>
</comment>
<feature type="binding site" evidence="12">
    <location>
        <position position="541"/>
    </location>
    <ligand>
        <name>Zn(2+)</name>
        <dbReference type="ChEBI" id="CHEBI:29105"/>
        <label>2</label>
    </ligand>
</feature>
<proteinExistence type="inferred from homology"/>
<dbReference type="GO" id="GO:0006269">
    <property type="term" value="P:DNA replication, synthesis of primer"/>
    <property type="evidence" value="ECO:0007669"/>
    <property type="project" value="UniProtKB-KW"/>
</dbReference>
<dbReference type="CDD" id="cd17929">
    <property type="entry name" value="DEXHc_priA"/>
    <property type="match status" value="1"/>
</dbReference>
<feature type="binding site" evidence="12">
    <location>
        <position position="575"/>
    </location>
    <ligand>
        <name>Zn(2+)</name>
        <dbReference type="ChEBI" id="CHEBI:29105"/>
        <label>1</label>
    </ligand>
</feature>
<dbReference type="NCBIfam" id="TIGR00595">
    <property type="entry name" value="priA"/>
    <property type="match status" value="1"/>
</dbReference>
<dbReference type="Proteomes" id="UP000238034">
    <property type="component" value="Unassembled WGS sequence"/>
</dbReference>
<dbReference type="InterPro" id="IPR001650">
    <property type="entry name" value="Helicase_C-like"/>
</dbReference>
<dbReference type="GO" id="GO:0006270">
    <property type="term" value="P:DNA replication initiation"/>
    <property type="evidence" value="ECO:0007669"/>
    <property type="project" value="TreeGrafter"/>
</dbReference>
<sequence length="826" mass="94315">MLEFNEAEGEFKTYFVEVILPLSISKTYTYRVPRALNNQVGVGKRAVVQFGKSRIYTSVIYAVSEKAPSLYEAKYVIDILDDKPIVNAQQIKLWEWISSYYMCTMGEVMQAALPSALKLASETRVILINDAEYDKADLNDKEFLIIDALEIQPELKVNDIVKLLGQKSVFKLLKSLFDKGIIHISEEIIEKYKPKTKSFIHLNPIYQEEASKKALFEVLERSPKQLEAFLAWLKLSRNNSEVLRKDIMEECGCSASIIKTLIDKEIFVLESKVVSRLAHGELELADNFLLSSSQLKAEEEIKDHFLQKDVVLLYGVTSSGKTQLYVRLIEENLQKNKQVLYLLPEIALTTQIIERLKKYFGNAIGIYHSRMGDNERAEVWSRVLKNEYSIILGARSAVFLPFSDLGLIVVDEEHETSYKQQDPAPRYHARDTAIYLAHIHQAKVLLGSATPSLESFFNAKSSKYGFVQLTERFGEAGLPEIKVVSISEETSKKTIQANFTSVLIEAIRENLEKKEQVILFQNRRGYTPLSICRTCGYISKCIHCDVSMNYHKSTGQLHCHYCGYKQDVLSSCPACGSVHIEPKGFGTEKIEDDLKYIFPDARIARMDLDTTRAKHSFQNILSDFEERNIDILVGTQIVAKGLDFSHVTLIGIINADSLLSFPDFRAFEKGFQLLSQVGGRAGRRDKPGRVIIQTYDTRHRVIDQVIRHDYESLFNTEIQERLNFKYPPLYRMIRLDIKHKDQQVLTQAAQRFAAAIRTTLGERVLGPEDPMISRIRNLYIKTIYIKIERKGIPVSKVKEYLAQALLGFEADKQNKGTFIQVDVDPF</sequence>
<dbReference type="GO" id="GO:0005524">
    <property type="term" value="F:ATP binding"/>
    <property type="evidence" value="ECO:0007669"/>
    <property type="project" value="UniProtKB-UniRule"/>
</dbReference>
<dbReference type="InterPro" id="IPR027417">
    <property type="entry name" value="P-loop_NTPase"/>
</dbReference>